<accession>A0AB39HLX4</accession>
<evidence type="ECO:0000313" key="4">
    <source>
        <dbReference type="EMBL" id="XDK27046.1"/>
    </source>
</evidence>
<dbReference type="PANTHER" id="PTHR38108">
    <property type="entry name" value="UPF0319 PROTEIN YCCT"/>
    <property type="match status" value="1"/>
</dbReference>
<dbReference type="AlphaFoldDB" id="A0AB39HLX4"/>
<sequence precursor="true">MKKSFILVGLMLSAFNSYAEVSIEVPDTIQILAVNQQAPKLEGHFFASQKNLTLADGENQIVFRYRPYFDKGSEQVIVESKVIIARFHATKENLRFELPHYRDIDQAQEAIADLQWRLLNQDNHPIELTQDRLIKEGIQIGRDYVLEVKAYNQNGGKAAVLSKPLTGPDNSVEQALHYWYQQADADTRQKFKAFINQQ</sequence>
<organism evidence="4">
    <name type="scientific">Vibrio sp. HB236076</name>
    <dbReference type="NCBI Taxonomy" id="3232307"/>
    <lineage>
        <taxon>Bacteria</taxon>
        <taxon>Pseudomonadati</taxon>
        <taxon>Pseudomonadota</taxon>
        <taxon>Gammaproteobacteria</taxon>
        <taxon>Vibrionales</taxon>
        <taxon>Vibrionaceae</taxon>
        <taxon>Vibrio</taxon>
    </lineage>
</organism>
<protein>
    <recommendedName>
        <fullName evidence="3">UPF0319 protein AB0763_14870</fullName>
    </recommendedName>
</protein>
<dbReference type="PANTHER" id="PTHR38108:SF1">
    <property type="entry name" value="UPF0319 PROTEIN YCCT"/>
    <property type="match status" value="1"/>
</dbReference>
<reference evidence="4" key="1">
    <citation type="submission" date="2024-07" db="EMBL/GenBank/DDBJ databases">
        <title>Genome Analysis of a Potential Novel Vibrio Species Secreting pH- and Thermo-stable Alginate Lyase and its Application in Producing Alginate Oligosaccharides.</title>
        <authorList>
            <person name="Huang H."/>
            <person name="Bao K."/>
        </authorList>
    </citation>
    <scope>NUCLEOTIDE SEQUENCE</scope>
    <source>
        <strain evidence="4">HB236076</strain>
        <plasmid evidence="4">p-HB236076</plasmid>
    </source>
</reference>
<dbReference type="InterPro" id="IPR018635">
    <property type="entry name" value="UPF0319"/>
</dbReference>
<geneLocation type="plasmid" evidence="4">
    <name>p-HB236076</name>
</geneLocation>
<feature type="chain" id="PRO_5044032465" description="UPF0319 protein AB0763_14870" evidence="3">
    <location>
        <begin position="20"/>
        <end position="198"/>
    </location>
</feature>
<evidence type="ECO:0000256" key="3">
    <source>
        <dbReference type="HAMAP-Rule" id="MF_00789"/>
    </source>
</evidence>
<keyword evidence="4" id="KW-0614">Plasmid</keyword>
<dbReference type="KEGG" id="vih:AB0763_14870"/>
<proteinExistence type="inferred from homology"/>
<comment type="similarity">
    <text evidence="1 3">Belongs to the UPF0319 family.</text>
</comment>
<dbReference type="HAMAP" id="MF_00789">
    <property type="entry name" value="UPF0319"/>
    <property type="match status" value="1"/>
</dbReference>
<dbReference type="EMBL" id="CP162602">
    <property type="protein sequence ID" value="XDK27046.1"/>
    <property type="molecule type" value="Genomic_DNA"/>
</dbReference>
<evidence type="ECO:0000256" key="1">
    <source>
        <dbReference type="ARBA" id="ARBA00008490"/>
    </source>
</evidence>
<name>A0AB39HLX4_9VIBR</name>
<feature type="signal peptide" evidence="3">
    <location>
        <begin position="1"/>
        <end position="19"/>
    </location>
</feature>
<evidence type="ECO:0000256" key="2">
    <source>
        <dbReference type="ARBA" id="ARBA00022729"/>
    </source>
</evidence>
<keyword evidence="2 3" id="KW-0732">Signal</keyword>
<gene>
    <name evidence="4" type="ORF">AB0763_14870</name>
</gene>
<dbReference type="Pfam" id="PF09829">
    <property type="entry name" value="DUF2057"/>
    <property type="match status" value="1"/>
</dbReference>
<dbReference type="RefSeq" id="WP_306099225.1">
    <property type="nucleotide sequence ID" value="NZ_CP162602.1"/>
</dbReference>